<keyword evidence="2" id="KW-1185">Reference proteome</keyword>
<dbReference type="SUPFAM" id="SSF54001">
    <property type="entry name" value="Cysteine proteinases"/>
    <property type="match status" value="1"/>
</dbReference>
<dbReference type="Pfam" id="PF06035">
    <property type="entry name" value="Peptidase_C93"/>
    <property type="match status" value="1"/>
</dbReference>
<dbReference type="PANTHER" id="PTHR39327:SF1">
    <property type="entry name" value="BLR5470 PROTEIN"/>
    <property type="match status" value="1"/>
</dbReference>
<dbReference type="Gene3D" id="3.10.620.30">
    <property type="match status" value="1"/>
</dbReference>
<name>A0ABS0BVK9_9GAMM</name>
<dbReference type="PANTHER" id="PTHR39327">
    <property type="match status" value="1"/>
</dbReference>
<sequence>MLNFKNPRYTLGLLLLAFIGTLSLSSCSTYREEPSPTLISDQVIRDSEKNYGYFAPRRLETWNEILQQAKNLPEIQQVKFINQRFNEIPYNSDYSIWKTEDYWATPFEFLAKDAGDCEDYSIAKYTALRNLNVPITSLNLAYVRKLPTLEPHMVLLYGEEDNNSPLVLDNEIKVAFPLKDRADLMVIYKFNEKTGYLVNGQKNGYEKTFDVSTIKRWKNYLQRPSNYTLLKRDKEEKSGFFSFF</sequence>
<reference evidence="1 2" key="1">
    <citation type="submission" date="2020-11" db="EMBL/GenBank/DDBJ databases">
        <title>Sulfur oxidizing isolate from Hospital Hole Sinkhole.</title>
        <authorList>
            <person name="Scott K.M."/>
        </authorList>
    </citation>
    <scope>NUCLEOTIDE SEQUENCE [LARGE SCALE GENOMIC DNA]</scope>
    <source>
        <strain evidence="1 2">HH1</strain>
    </source>
</reference>
<evidence type="ECO:0000313" key="2">
    <source>
        <dbReference type="Proteomes" id="UP001193680"/>
    </source>
</evidence>
<gene>
    <name evidence="1" type="ORF">H8792_005875</name>
</gene>
<evidence type="ECO:0000313" key="1">
    <source>
        <dbReference type="EMBL" id="MBF6057866.1"/>
    </source>
</evidence>
<proteinExistence type="predicted"/>
<comment type="caution">
    <text evidence="1">The sequence shown here is derived from an EMBL/GenBank/DDBJ whole genome shotgun (WGS) entry which is preliminary data.</text>
</comment>
<dbReference type="RefSeq" id="WP_194947649.1">
    <property type="nucleotide sequence ID" value="NZ_JACBGI020000008.1"/>
</dbReference>
<accession>A0ABS0BVK9</accession>
<dbReference type="InterPro" id="IPR038765">
    <property type="entry name" value="Papain-like_cys_pep_sf"/>
</dbReference>
<dbReference type="EMBL" id="JACBGI020000008">
    <property type="protein sequence ID" value="MBF6057866.1"/>
    <property type="molecule type" value="Genomic_DNA"/>
</dbReference>
<protein>
    <submittedName>
        <fullName evidence="1">Transglutaminase-like cysteine peptidase</fullName>
    </submittedName>
</protein>
<dbReference type="Proteomes" id="UP001193680">
    <property type="component" value="Unassembled WGS sequence"/>
</dbReference>
<dbReference type="PROSITE" id="PS51257">
    <property type="entry name" value="PROKAR_LIPOPROTEIN"/>
    <property type="match status" value="1"/>
</dbReference>
<organism evidence="1 2">
    <name type="scientific">Thiomicrorhabdus heinhorstiae</name>
    <dbReference type="NCBI Taxonomy" id="2748010"/>
    <lineage>
        <taxon>Bacteria</taxon>
        <taxon>Pseudomonadati</taxon>
        <taxon>Pseudomonadota</taxon>
        <taxon>Gammaproteobacteria</taxon>
        <taxon>Thiotrichales</taxon>
        <taxon>Piscirickettsiaceae</taxon>
        <taxon>Thiomicrorhabdus</taxon>
    </lineage>
</organism>
<dbReference type="InterPro" id="IPR010319">
    <property type="entry name" value="Transglutaminase-like_Cys_pept"/>
</dbReference>